<proteinExistence type="predicted"/>
<dbReference type="AlphaFoldDB" id="A0A1Y2C9Y0"/>
<evidence type="ECO:0000313" key="2">
    <source>
        <dbReference type="Proteomes" id="UP000193642"/>
    </source>
</evidence>
<organism evidence="1 2">
    <name type="scientific">Rhizoclosmatium globosum</name>
    <dbReference type="NCBI Taxonomy" id="329046"/>
    <lineage>
        <taxon>Eukaryota</taxon>
        <taxon>Fungi</taxon>
        <taxon>Fungi incertae sedis</taxon>
        <taxon>Chytridiomycota</taxon>
        <taxon>Chytridiomycota incertae sedis</taxon>
        <taxon>Chytridiomycetes</taxon>
        <taxon>Chytridiales</taxon>
        <taxon>Chytriomycetaceae</taxon>
        <taxon>Rhizoclosmatium</taxon>
    </lineage>
</organism>
<reference evidence="1 2" key="1">
    <citation type="submission" date="2016-07" db="EMBL/GenBank/DDBJ databases">
        <title>Pervasive Adenine N6-methylation of Active Genes in Fungi.</title>
        <authorList>
            <consortium name="DOE Joint Genome Institute"/>
            <person name="Mondo S.J."/>
            <person name="Dannebaum R.O."/>
            <person name="Kuo R.C."/>
            <person name="Labutti K."/>
            <person name="Haridas S."/>
            <person name="Kuo A."/>
            <person name="Salamov A."/>
            <person name="Ahrendt S.R."/>
            <person name="Lipzen A."/>
            <person name="Sullivan W."/>
            <person name="Andreopoulos W.B."/>
            <person name="Clum A."/>
            <person name="Lindquist E."/>
            <person name="Daum C."/>
            <person name="Ramamoorthy G.K."/>
            <person name="Gryganskyi A."/>
            <person name="Culley D."/>
            <person name="Magnuson J.K."/>
            <person name="James T.Y."/>
            <person name="O'Malley M.A."/>
            <person name="Stajich J.E."/>
            <person name="Spatafora J.W."/>
            <person name="Visel A."/>
            <person name="Grigoriev I.V."/>
        </authorList>
    </citation>
    <scope>NUCLEOTIDE SEQUENCE [LARGE SCALE GENOMIC DNA]</scope>
    <source>
        <strain evidence="1 2">JEL800</strain>
    </source>
</reference>
<accession>A0A1Y2C9Y0</accession>
<dbReference type="EMBL" id="MCGO01000024">
    <property type="protein sequence ID" value="ORY43707.1"/>
    <property type="molecule type" value="Genomic_DNA"/>
</dbReference>
<evidence type="ECO:0000313" key="1">
    <source>
        <dbReference type="EMBL" id="ORY43707.1"/>
    </source>
</evidence>
<gene>
    <name evidence="1" type="ORF">BCR33DRAFT_766404</name>
</gene>
<dbReference type="Proteomes" id="UP000193642">
    <property type="component" value="Unassembled WGS sequence"/>
</dbReference>
<protein>
    <submittedName>
        <fullName evidence="1">Uncharacterized protein</fullName>
    </submittedName>
</protein>
<name>A0A1Y2C9Y0_9FUNG</name>
<keyword evidence="2" id="KW-1185">Reference proteome</keyword>
<comment type="caution">
    <text evidence="1">The sequence shown here is derived from an EMBL/GenBank/DDBJ whole genome shotgun (WGS) entry which is preliminary data.</text>
</comment>
<sequence length="168" mass="18132">MQSLLLSSSSWPLSPLRLPTSTSVVQVTVHALTASSHVEITDDLSSNVAMSKETCSTSDSTPTALKERSVKTAAPMVLLDARRQTVLAMWSHKSTVVTPETRARMVLSLVDTGDILSSNVGSLMGMCWIGDFTLSVLKERGVKTMDLMGLWDASNIAALVMGMRMTRT</sequence>